<dbReference type="EMBL" id="JBHTCK010000003">
    <property type="protein sequence ID" value="MFC7351795.1"/>
    <property type="molecule type" value="Genomic_DNA"/>
</dbReference>
<comment type="caution">
    <text evidence="2">The sequence shown here is derived from an EMBL/GenBank/DDBJ whole genome shotgun (WGS) entry which is preliminary data.</text>
</comment>
<gene>
    <name evidence="2" type="ORF">ACFQW9_14205</name>
</gene>
<sequence>MASSHETHPAPIGNDGEQANRYRVDLTSLLPDGPDIARGVIIGSFAFTQGLPPGMSTALGVMAAIPGQRSRS</sequence>
<keyword evidence="3" id="KW-1185">Reference proteome</keyword>
<evidence type="ECO:0000256" key="1">
    <source>
        <dbReference type="SAM" id="MobiDB-lite"/>
    </source>
</evidence>
<feature type="region of interest" description="Disordered" evidence="1">
    <location>
        <begin position="1"/>
        <end position="20"/>
    </location>
</feature>
<dbReference type="Proteomes" id="UP001596509">
    <property type="component" value="Unassembled WGS sequence"/>
</dbReference>
<protein>
    <submittedName>
        <fullName evidence="2">Uncharacterized protein</fullName>
    </submittedName>
</protein>
<evidence type="ECO:0000313" key="2">
    <source>
        <dbReference type="EMBL" id="MFC7351795.1"/>
    </source>
</evidence>
<accession>A0ABW2MDY2</accession>
<name>A0ABW2MDY2_9ACTN</name>
<organism evidence="2 3">
    <name type="scientific">Streptomyces caviscabies</name>
    <dbReference type="NCBI Taxonomy" id="90079"/>
    <lineage>
        <taxon>Bacteria</taxon>
        <taxon>Bacillati</taxon>
        <taxon>Actinomycetota</taxon>
        <taxon>Actinomycetes</taxon>
        <taxon>Kitasatosporales</taxon>
        <taxon>Streptomycetaceae</taxon>
        <taxon>Streptomyces</taxon>
    </lineage>
</organism>
<proteinExistence type="predicted"/>
<dbReference type="RefSeq" id="WP_319268350.1">
    <property type="nucleotide sequence ID" value="NZ_JBHTCK010000003.1"/>
</dbReference>
<reference evidence="3" key="1">
    <citation type="journal article" date="2019" name="Int. J. Syst. Evol. Microbiol.">
        <title>The Global Catalogue of Microorganisms (GCM) 10K type strain sequencing project: providing services to taxonomists for standard genome sequencing and annotation.</title>
        <authorList>
            <consortium name="The Broad Institute Genomics Platform"/>
            <consortium name="The Broad Institute Genome Sequencing Center for Infectious Disease"/>
            <person name="Wu L."/>
            <person name="Ma J."/>
        </authorList>
    </citation>
    <scope>NUCLEOTIDE SEQUENCE [LARGE SCALE GENOMIC DNA]</scope>
    <source>
        <strain evidence="3">ICMP 19430</strain>
    </source>
</reference>
<evidence type="ECO:0000313" key="3">
    <source>
        <dbReference type="Proteomes" id="UP001596509"/>
    </source>
</evidence>